<sequence length="531" mass="59785">MQQYMPEICWHDRKGILSVDFHPLVKDGRYRIATSSMQKEVRIWEFGYVMPRNEHVVAFLANMACHNTSINVVRFAPVATENLLASGDSEGRIVIWSLSDQPPAPTPDDDMPVNKENWVRQRVLNHEEDVSALVWSPDGKMLASVGHDCNLLVHEVSTGKRTICLRNLRNFPNGITWDPRGKYLITLSKDRKMDILDCVKGTKLKSIAMAELPARSIGGLHAEAKPYRLWHDDQLASFQRGLQFSPCGELIVCPAAQLEVGTQDVFGVWIFKRTEIDKEKPFALLPTEKATFVVRMCPVIFKLVDGEKQNYSGLPYRIIWVALTVSQIYFFDSQHMQAIGYIDNIHYNSLTDASWSSDGQQLVVSSLEGYNSFFRLTMSEWGEVLADEQRPPPPPSPQLIKVRKRKVKTKEEAGGDEERSSETDNALSHAMTQGTPKHETPKTPKTPKAKRPAIASTPTSTPKLTKFFPRPQEKTAENNEAGAAQPEPQVITIGDEQTENSASTAAKDDDSSVQFIEVRRQRRVELTTIEP</sequence>
<evidence type="ECO:0000256" key="4">
    <source>
        <dbReference type="ARBA" id="ARBA00022737"/>
    </source>
</evidence>
<dbReference type="GO" id="GO:0006281">
    <property type="term" value="P:DNA repair"/>
    <property type="evidence" value="ECO:0007669"/>
    <property type="project" value="UniProtKB-KW"/>
</dbReference>
<dbReference type="PANTHER" id="PTHR15271:SF4">
    <property type="entry name" value="CHROMATIN ASSEMBLY FACTOR 1 SUBUNIT B"/>
    <property type="match status" value="1"/>
</dbReference>
<comment type="similarity">
    <text evidence="2">Belongs to the WD repeat HIR1 family.</text>
</comment>
<dbReference type="GO" id="GO:0006334">
    <property type="term" value="P:nucleosome assembly"/>
    <property type="evidence" value="ECO:0007669"/>
    <property type="project" value="TreeGrafter"/>
</dbReference>
<dbReference type="GO" id="GO:0005634">
    <property type="term" value="C:nucleus"/>
    <property type="evidence" value="ECO:0007669"/>
    <property type="project" value="UniProtKB-SubCell"/>
</dbReference>
<keyword evidence="8" id="KW-0539">Nucleus</keyword>
<proteinExistence type="inferred from homology"/>
<dbReference type="Gene3D" id="2.130.10.10">
    <property type="entry name" value="YVTN repeat-like/Quinoprotein amine dehydrogenase"/>
    <property type="match status" value="2"/>
</dbReference>
<protein>
    <recommendedName>
        <fullName evidence="11">CAF1B/HIR1 beta-propeller domain-containing protein</fullName>
    </recommendedName>
</protein>
<evidence type="ECO:0000259" key="11">
    <source>
        <dbReference type="Pfam" id="PF24105"/>
    </source>
</evidence>
<evidence type="ECO:0000256" key="9">
    <source>
        <dbReference type="PROSITE-ProRule" id="PRU00221"/>
    </source>
</evidence>
<reference evidence="12" key="1">
    <citation type="submission" date="2023-06" db="EMBL/GenBank/DDBJ databases">
        <authorList>
            <person name="Delattre M."/>
        </authorList>
    </citation>
    <scope>NUCLEOTIDE SEQUENCE</scope>
    <source>
        <strain evidence="12">AF72</strain>
    </source>
</reference>
<dbReference type="Pfam" id="PF24105">
    <property type="entry name" value="Beta-prop_CAF1B_HIR1"/>
    <property type="match status" value="1"/>
</dbReference>
<feature type="domain" description="CAF1B/HIR1 beta-propeller" evidence="11">
    <location>
        <begin position="1"/>
        <end position="379"/>
    </location>
</feature>
<organism evidence="12 13">
    <name type="scientific">Mesorhabditis spiculigera</name>
    <dbReference type="NCBI Taxonomy" id="96644"/>
    <lineage>
        <taxon>Eukaryota</taxon>
        <taxon>Metazoa</taxon>
        <taxon>Ecdysozoa</taxon>
        <taxon>Nematoda</taxon>
        <taxon>Chromadorea</taxon>
        <taxon>Rhabditida</taxon>
        <taxon>Rhabditina</taxon>
        <taxon>Rhabditomorpha</taxon>
        <taxon>Rhabditoidea</taxon>
        <taxon>Rhabditidae</taxon>
        <taxon>Mesorhabditinae</taxon>
        <taxon>Mesorhabditis</taxon>
    </lineage>
</organism>
<dbReference type="SMART" id="SM00320">
    <property type="entry name" value="WD40"/>
    <property type="match status" value="5"/>
</dbReference>
<dbReference type="Proteomes" id="UP001177023">
    <property type="component" value="Unassembled WGS sequence"/>
</dbReference>
<dbReference type="PANTHER" id="PTHR15271">
    <property type="entry name" value="CHROMATIN ASSEMBLY FACTOR 1 SUBUNIT B"/>
    <property type="match status" value="1"/>
</dbReference>
<accession>A0AA36CR42</accession>
<feature type="region of interest" description="Disordered" evidence="10">
    <location>
        <begin position="386"/>
        <end position="513"/>
    </location>
</feature>
<comment type="subcellular location">
    <subcellularLocation>
        <location evidence="1">Nucleus</location>
    </subcellularLocation>
</comment>
<keyword evidence="3 9" id="KW-0853">WD repeat</keyword>
<dbReference type="InterPro" id="IPR055410">
    <property type="entry name" value="Beta-prop_CAF1B_HIR1"/>
</dbReference>
<evidence type="ECO:0000313" key="13">
    <source>
        <dbReference type="Proteomes" id="UP001177023"/>
    </source>
</evidence>
<evidence type="ECO:0000256" key="7">
    <source>
        <dbReference type="ARBA" id="ARBA00023204"/>
    </source>
</evidence>
<dbReference type="GO" id="GO:0006335">
    <property type="term" value="P:DNA replication-dependent chromatin assembly"/>
    <property type="evidence" value="ECO:0007669"/>
    <property type="project" value="InterPro"/>
</dbReference>
<comment type="caution">
    <text evidence="12">The sequence shown here is derived from an EMBL/GenBank/DDBJ whole genome shotgun (WGS) entry which is preliminary data.</text>
</comment>
<name>A0AA36CR42_9BILA</name>
<evidence type="ECO:0000313" key="12">
    <source>
        <dbReference type="EMBL" id="CAJ0572498.1"/>
    </source>
</evidence>
<dbReference type="GO" id="GO:0033186">
    <property type="term" value="C:CAF-1 complex"/>
    <property type="evidence" value="ECO:0007669"/>
    <property type="project" value="TreeGrafter"/>
</dbReference>
<evidence type="ECO:0000256" key="6">
    <source>
        <dbReference type="ARBA" id="ARBA00022853"/>
    </source>
</evidence>
<feature type="repeat" description="WD" evidence="9">
    <location>
        <begin position="63"/>
        <end position="106"/>
    </location>
</feature>
<dbReference type="InterPro" id="IPR036322">
    <property type="entry name" value="WD40_repeat_dom_sf"/>
</dbReference>
<dbReference type="EMBL" id="CATQJA010002598">
    <property type="protein sequence ID" value="CAJ0572498.1"/>
    <property type="molecule type" value="Genomic_DNA"/>
</dbReference>
<dbReference type="SUPFAM" id="SSF50978">
    <property type="entry name" value="WD40 repeat-like"/>
    <property type="match status" value="1"/>
</dbReference>
<keyword evidence="13" id="KW-1185">Reference proteome</keyword>
<feature type="compositionally biased region" description="Polar residues" evidence="10">
    <location>
        <begin position="423"/>
        <end position="434"/>
    </location>
</feature>
<feature type="non-terminal residue" evidence="12">
    <location>
        <position position="1"/>
    </location>
</feature>
<keyword evidence="5" id="KW-0227">DNA damage</keyword>
<evidence type="ECO:0000256" key="1">
    <source>
        <dbReference type="ARBA" id="ARBA00004123"/>
    </source>
</evidence>
<evidence type="ECO:0000256" key="2">
    <source>
        <dbReference type="ARBA" id="ARBA00007306"/>
    </source>
</evidence>
<feature type="repeat" description="WD" evidence="9">
    <location>
        <begin position="123"/>
        <end position="164"/>
    </location>
</feature>
<dbReference type="AlphaFoldDB" id="A0AA36CR42"/>
<evidence type="ECO:0000256" key="5">
    <source>
        <dbReference type="ARBA" id="ARBA00022763"/>
    </source>
</evidence>
<keyword evidence="7" id="KW-0234">DNA repair</keyword>
<dbReference type="InterPro" id="IPR045145">
    <property type="entry name" value="PTHR15271"/>
</dbReference>
<dbReference type="PROSITE" id="PS50082">
    <property type="entry name" value="WD_REPEATS_2"/>
    <property type="match status" value="2"/>
</dbReference>
<keyword evidence="4" id="KW-0677">Repeat</keyword>
<dbReference type="InterPro" id="IPR015943">
    <property type="entry name" value="WD40/YVTN_repeat-like_dom_sf"/>
</dbReference>
<evidence type="ECO:0000256" key="3">
    <source>
        <dbReference type="ARBA" id="ARBA00022574"/>
    </source>
</evidence>
<evidence type="ECO:0000256" key="10">
    <source>
        <dbReference type="SAM" id="MobiDB-lite"/>
    </source>
</evidence>
<dbReference type="InterPro" id="IPR001680">
    <property type="entry name" value="WD40_rpt"/>
</dbReference>
<evidence type="ECO:0000256" key="8">
    <source>
        <dbReference type="ARBA" id="ARBA00023242"/>
    </source>
</evidence>
<keyword evidence="6" id="KW-0156">Chromatin regulator</keyword>
<gene>
    <name evidence="12" type="ORF">MSPICULIGERA_LOCUS10882</name>
</gene>
<feature type="compositionally biased region" description="Basic and acidic residues" evidence="10">
    <location>
        <begin position="409"/>
        <end position="422"/>
    </location>
</feature>